<dbReference type="VEuPathDB" id="AmoebaDB:DICPUDRAFT_24643"/>
<proteinExistence type="inferred from homology"/>
<evidence type="ECO:0000256" key="7">
    <source>
        <dbReference type="ARBA" id="ARBA00038293"/>
    </source>
</evidence>
<evidence type="ECO:0000256" key="1">
    <source>
        <dbReference type="ARBA" id="ARBA00004604"/>
    </source>
</evidence>
<keyword evidence="5 8" id="KW-0539">Nucleus</keyword>
<evidence type="ECO:0000256" key="2">
    <source>
        <dbReference type="ARBA" id="ARBA00022517"/>
    </source>
</evidence>
<dbReference type="GO" id="GO:0006364">
    <property type="term" value="P:rRNA processing"/>
    <property type="evidence" value="ECO:0007669"/>
    <property type="project" value="UniProtKB-KW"/>
</dbReference>
<comment type="function">
    <text evidence="8">Required for ribosome biogenesis. Part of a complex which catalyzes pseudouridylation of rRNA. This involves the isomerization of uridine such that the ribose is subsequently attached to C5, instead of the normal N1. Pseudouridine ("psi") residues may serve to stabilize the conformation of rRNAs.</text>
</comment>
<dbReference type="InterPro" id="IPR038664">
    <property type="entry name" value="Gar1/Naf1_Cbf5-bd_sf"/>
</dbReference>
<evidence type="ECO:0000256" key="4">
    <source>
        <dbReference type="ARBA" id="ARBA00022884"/>
    </source>
</evidence>
<dbReference type="InterPro" id="IPR009000">
    <property type="entry name" value="Transl_B-barrel_sf"/>
</dbReference>
<protein>
    <recommendedName>
        <fullName evidence="8">H/ACA ribonucleoprotein complex subunit</fullName>
    </recommendedName>
</protein>
<dbReference type="RefSeq" id="XP_003290665.1">
    <property type="nucleotide sequence ID" value="XM_003290617.1"/>
</dbReference>
<dbReference type="Proteomes" id="UP000001064">
    <property type="component" value="Unassembled WGS sequence"/>
</dbReference>
<comment type="subunit">
    <text evidence="8">Component of the small nucleolar ribonucleoprotein particles containing H/ACA-type snoRNAs (H/ACA snoRNPs).</text>
</comment>
<dbReference type="FunFam" id="2.40.10.230:FF:000001">
    <property type="entry name" value="H/ACA ribonucleoprotein complex subunit"/>
    <property type="match status" value="1"/>
</dbReference>
<dbReference type="GO" id="GO:0001522">
    <property type="term" value="P:pseudouridine synthesis"/>
    <property type="evidence" value="ECO:0007669"/>
    <property type="project" value="InterPro"/>
</dbReference>
<dbReference type="Gene3D" id="2.40.10.230">
    <property type="entry name" value="Probable tRNA pseudouridine synthase domain"/>
    <property type="match status" value="1"/>
</dbReference>
<evidence type="ECO:0000313" key="10">
    <source>
        <dbReference type="Proteomes" id="UP000001064"/>
    </source>
</evidence>
<gene>
    <name evidence="9" type="ORF">DICPUDRAFT_24643</name>
</gene>
<dbReference type="KEGG" id="dpp:DICPUDRAFT_24643"/>
<dbReference type="GeneID" id="10508217"/>
<keyword evidence="3 8" id="KW-0698">rRNA processing</keyword>
<dbReference type="EMBL" id="GL871173">
    <property type="protein sequence ID" value="EGC32807.1"/>
    <property type="molecule type" value="Genomic_DNA"/>
</dbReference>
<name>F0ZTC4_DICPU</name>
<reference evidence="10" key="1">
    <citation type="journal article" date="2011" name="Genome Biol.">
        <title>Comparative genomics of the social amoebae Dictyostelium discoideum and Dictyostelium purpureum.</title>
        <authorList>
            <consortium name="US DOE Joint Genome Institute (JGI-PGF)"/>
            <person name="Sucgang R."/>
            <person name="Kuo A."/>
            <person name="Tian X."/>
            <person name="Salerno W."/>
            <person name="Parikh A."/>
            <person name="Feasley C.L."/>
            <person name="Dalin E."/>
            <person name="Tu H."/>
            <person name="Huang E."/>
            <person name="Barry K."/>
            <person name="Lindquist E."/>
            <person name="Shapiro H."/>
            <person name="Bruce D."/>
            <person name="Schmutz J."/>
            <person name="Salamov A."/>
            <person name="Fey P."/>
            <person name="Gaudet P."/>
            <person name="Anjard C."/>
            <person name="Babu M.M."/>
            <person name="Basu S."/>
            <person name="Bushmanova Y."/>
            <person name="van der Wel H."/>
            <person name="Katoh-Kurasawa M."/>
            <person name="Dinh C."/>
            <person name="Coutinho P.M."/>
            <person name="Saito T."/>
            <person name="Elias M."/>
            <person name="Schaap P."/>
            <person name="Kay R.R."/>
            <person name="Henrissat B."/>
            <person name="Eichinger L."/>
            <person name="Rivero F."/>
            <person name="Putnam N.H."/>
            <person name="West C.M."/>
            <person name="Loomis W.F."/>
            <person name="Chisholm R.L."/>
            <person name="Shaulsky G."/>
            <person name="Strassmann J.E."/>
            <person name="Queller D.C."/>
            <person name="Kuspa A."/>
            <person name="Grigoriev I.V."/>
        </authorList>
    </citation>
    <scope>NUCLEOTIDE SEQUENCE [LARGE SCALE GENOMIC DNA]</scope>
    <source>
        <strain evidence="10">QSDP1</strain>
    </source>
</reference>
<dbReference type="GO" id="GO:1990904">
    <property type="term" value="C:ribonucleoprotein complex"/>
    <property type="evidence" value="ECO:0007669"/>
    <property type="project" value="UniProtKB-KW"/>
</dbReference>
<dbReference type="PANTHER" id="PTHR23237">
    <property type="entry name" value="NUCLEOLAR PROTEIN FAMILY A MEMBER 1 SNORNP PROTEIN GAR1"/>
    <property type="match status" value="1"/>
</dbReference>
<keyword evidence="4 8" id="KW-0694">RNA-binding</keyword>
<comment type="subcellular location">
    <subcellularLocation>
        <location evidence="1 8">Nucleus</location>
        <location evidence="1 8">Nucleolus</location>
    </subcellularLocation>
</comment>
<dbReference type="OMA" id="PMKLLPM"/>
<dbReference type="InterPro" id="IPR007504">
    <property type="entry name" value="H/ACA_rnp_Gar1/Naf1"/>
</dbReference>
<feature type="non-terminal residue" evidence="9">
    <location>
        <position position="90"/>
    </location>
</feature>
<evidence type="ECO:0000313" key="9">
    <source>
        <dbReference type="EMBL" id="EGC32807.1"/>
    </source>
</evidence>
<dbReference type="SUPFAM" id="SSF50447">
    <property type="entry name" value="Translation proteins"/>
    <property type="match status" value="1"/>
</dbReference>
<dbReference type="GO" id="GO:0003723">
    <property type="term" value="F:RNA binding"/>
    <property type="evidence" value="ECO:0007669"/>
    <property type="project" value="UniProtKB-KW"/>
</dbReference>
<evidence type="ECO:0000256" key="8">
    <source>
        <dbReference type="RuleBase" id="RU364004"/>
    </source>
</evidence>
<dbReference type="PANTHER" id="PTHR23237:SF6">
    <property type="entry name" value="H_ACA RIBONUCLEOPROTEIN COMPLEX SUBUNIT 1"/>
    <property type="match status" value="1"/>
</dbReference>
<dbReference type="InParanoid" id="F0ZTC4"/>
<keyword evidence="2 8" id="KW-0690">Ribosome biogenesis</keyword>
<keyword evidence="10" id="KW-1185">Reference proteome</keyword>
<comment type="similarity">
    <text evidence="7 8">Belongs to the GAR1 family.</text>
</comment>
<dbReference type="Pfam" id="PF04410">
    <property type="entry name" value="Gar1"/>
    <property type="match status" value="1"/>
</dbReference>
<dbReference type="eggNOG" id="KOG3262">
    <property type="taxonomic scope" value="Eukaryota"/>
</dbReference>
<dbReference type="GO" id="GO:0005730">
    <property type="term" value="C:nucleolus"/>
    <property type="evidence" value="ECO:0007669"/>
    <property type="project" value="UniProtKB-SubCell"/>
</dbReference>
<evidence type="ECO:0000256" key="5">
    <source>
        <dbReference type="ARBA" id="ARBA00023242"/>
    </source>
</evidence>
<accession>F0ZTC4</accession>
<organism evidence="9 10">
    <name type="scientific">Dictyostelium purpureum</name>
    <name type="common">Slime mold</name>
    <dbReference type="NCBI Taxonomy" id="5786"/>
    <lineage>
        <taxon>Eukaryota</taxon>
        <taxon>Amoebozoa</taxon>
        <taxon>Evosea</taxon>
        <taxon>Eumycetozoa</taxon>
        <taxon>Dictyostelia</taxon>
        <taxon>Dictyosteliales</taxon>
        <taxon>Dictyosteliaceae</taxon>
        <taxon>Dictyostelium</taxon>
    </lineage>
</organism>
<sequence>EIGSFAHPCEEQIVCNLTVAEQVPKFNCKVLSSSKSNIGTVDEIFGPTQKVYFSVKLDNGIQASSFKEGDKIFAETTSLLPIKIFLEEPK</sequence>
<feature type="non-terminal residue" evidence="9">
    <location>
        <position position="1"/>
    </location>
</feature>
<evidence type="ECO:0000256" key="6">
    <source>
        <dbReference type="ARBA" id="ARBA00023274"/>
    </source>
</evidence>
<dbReference type="AlphaFoldDB" id="F0ZTC4"/>
<evidence type="ECO:0000256" key="3">
    <source>
        <dbReference type="ARBA" id="ARBA00022552"/>
    </source>
</evidence>
<dbReference type="STRING" id="5786.F0ZTC4"/>
<keyword evidence="6 8" id="KW-0687">Ribonucleoprotein</keyword>
<dbReference type="OrthoDB" id="2187159at2759"/>